<reference evidence="3" key="1">
    <citation type="submission" date="2016-07" db="EMBL/GenBank/DDBJ databases">
        <title>Frankia sp. NRRL B-16219 Genome sequencing.</title>
        <authorList>
            <person name="Ghodhbane-Gtari F."/>
            <person name="Swanson E."/>
            <person name="Gueddou A."/>
            <person name="Louati M."/>
            <person name="Nouioui I."/>
            <person name="Hezbri K."/>
            <person name="Abebe-Akele F."/>
            <person name="Simpson S."/>
            <person name="Morris K."/>
            <person name="Thomas K."/>
            <person name="Gtari M."/>
            <person name="Tisa L.S."/>
        </authorList>
    </citation>
    <scope>NUCLEOTIDE SEQUENCE [LARGE SCALE GENOMIC DNA]</scope>
    <source>
        <strain evidence="3">NRRL B-16219</strain>
    </source>
</reference>
<accession>A0A1S1RAQ0</accession>
<organism evidence="2 3">
    <name type="scientific">Parafrankia soli</name>
    <dbReference type="NCBI Taxonomy" id="2599596"/>
    <lineage>
        <taxon>Bacteria</taxon>
        <taxon>Bacillati</taxon>
        <taxon>Actinomycetota</taxon>
        <taxon>Actinomycetes</taxon>
        <taxon>Frankiales</taxon>
        <taxon>Frankiaceae</taxon>
        <taxon>Parafrankia</taxon>
    </lineage>
</organism>
<name>A0A1S1RAQ0_9ACTN</name>
<feature type="compositionally biased region" description="Pro residues" evidence="1">
    <location>
        <begin position="514"/>
        <end position="569"/>
    </location>
</feature>
<dbReference type="EMBL" id="MAXA01000036">
    <property type="protein sequence ID" value="OHV43056.1"/>
    <property type="molecule type" value="Genomic_DNA"/>
</dbReference>
<feature type="region of interest" description="Disordered" evidence="1">
    <location>
        <begin position="1"/>
        <end position="72"/>
    </location>
</feature>
<dbReference type="SUPFAM" id="SSF63829">
    <property type="entry name" value="Calcium-dependent phosphotriesterase"/>
    <property type="match status" value="1"/>
</dbReference>
<dbReference type="Proteomes" id="UP000179769">
    <property type="component" value="Unassembled WGS sequence"/>
</dbReference>
<feature type="region of interest" description="Disordered" evidence="1">
    <location>
        <begin position="464"/>
        <end position="576"/>
    </location>
</feature>
<evidence type="ECO:0000313" key="3">
    <source>
        <dbReference type="Proteomes" id="UP000179769"/>
    </source>
</evidence>
<evidence type="ECO:0000256" key="1">
    <source>
        <dbReference type="SAM" id="MobiDB-lite"/>
    </source>
</evidence>
<feature type="compositionally biased region" description="Pro residues" evidence="1">
    <location>
        <begin position="483"/>
        <end position="495"/>
    </location>
</feature>
<dbReference type="OrthoDB" id="3372012at2"/>
<feature type="compositionally biased region" description="Low complexity" evidence="1">
    <location>
        <begin position="496"/>
        <end position="513"/>
    </location>
</feature>
<gene>
    <name evidence="2" type="ORF">BBK14_10480</name>
</gene>
<proteinExistence type="predicted"/>
<dbReference type="AlphaFoldDB" id="A0A1S1RAQ0"/>
<keyword evidence="3" id="KW-1185">Reference proteome</keyword>
<feature type="compositionally biased region" description="Basic and acidic residues" evidence="1">
    <location>
        <begin position="55"/>
        <end position="65"/>
    </location>
</feature>
<sequence>MSSGRAWRPVAGLRPVTLQPGGGLGSPDRSPDTPTSHAPSPNRPARAVRRPRRSARGEPPAEPRRPWRSTIPGSWRRLPWRPSRQFAWRFLMPARGGRARAGLGVLFLCAAAALVATGRGAAPTELELTDGGVWLATTSTGTLTHLSGPAGRADAAVTVPGAVGRDLTVARTGAAVLVADPGSGQVHLVDPARLASVRSADLGPGVTIVTSATAAYAVDPASGRVRRLTRDDLAGAGPVLELPPPLGRAALTDDGTLWVPVRSAGTVVALRDGAAEPPHPVAPPGNAVDVVLAGGHPLAVDTTAATVTAPDTGRVIALPPAGPTSGPLPGLLAPPRTDGGPVPLLDPATRRLFLVDVDQGLVTTVTIPDIPGSGQLGTPVVHAGHGYVPDSALGVVLDYDIARGGFGDPVPVAAPADQPRLTVAVDGDLVWINDLAGPNAVLIDGRGRTAIAKQPPDLAGLATEAARPLPPAPPLPTARRPSAPGPARDPGPATPTAPAAPTGTAAPRTTSTGPPTPPGRTTPEPTIVPPPTPPPPTGPPPTGPPRTAPPDGTPPPLPSPTVVPRPTTTPPGTDLG</sequence>
<evidence type="ECO:0000313" key="2">
    <source>
        <dbReference type="EMBL" id="OHV43056.1"/>
    </source>
</evidence>
<protein>
    <submittedName>
        <fullName evidence="2">Uncharacterized protein</fullName>
    </submittedName>
</protein>
<comment type="caution">
    <text evidence="2">The sequence shown here is derived from an EMBL/GenBank/DDBJ whole genome shotgun (WGS) entry which is preliminary data.</text>
</comment>